<feature type="compositionally biased region" description="Basic residues" evidence="1">
    <location>
        <begin position="1"/>
        <end position="30"/>
    </location>
</feature>
<feature type="region of interest" description="Disordered" evidence="1">
    <location>
        <begin position="1"/>
        <end position="36"/>
    </location>
</feature>
<sequence length="221" mass="23773">MAKPRSSRKSLRRTKRKGSKNHRKSQRKMRGGMPELRGAALSYSLADGWSSKMSLNQGTDYFKYHADQHGGALEGGPFPGAVDGTPFLSGPAVASARVQGINDAIAYSAQFKDPQPPALVGNQIATAGITPQKGGKKRRSSKKSKKASKKAHKHGKRRCTKNHRRRGMRGGGMPPLGFDTVTANGLLLPNKQMYDNAGLNPEFRGAAAEYMDAAARDALGN</sequence>
<accession>A0A6C0AQG1</accession>
<reference evidence="2" key="1">
    <citation type="journal article" date="2020" name="Nature">
        <title>Giant virus diversity and host interactions through global metagenomics.</title>
        <authorList>
            <person name="Schulz F."/>
            <person name="Roux S."/>
            <person name="Paez-Espino D."/>
            <person name="Jungbluth S."/>
            <person name="Walsh D.A."/>
            <person name="Denef V.J."/>
            <person name="McMahon K.D."/>
            <person name="Konstantinidis K.T."/>
            <person name="Eloe-Fadrosh E.A."/>
            <person name="Kyrpides N.C."/>
            <person name="Woyke T."/>
        </authorList>
    </citation>
    <scope>NUCLEOTIDE SEQUENCE</scope>
    <source>
        <strain evidence="2">GVMAG-S-1101164-72</strain>
    </source>
</reference>
<protein>
    <submittedName>
        <fullName evidence="2">Uncharacterized protein</fullName>
    </submittedName>
</protein>
<dbReference type="AlphaFoldDB" id="A0A6C0AQG1"/>
<proteinExistence type="predicted"/>
<dbReference type="EMBL" id="MN740758">
    <property type="protein sequence ID" value="QHS81561.1"/>
    <property type="molecule type" value="Genomic_DNA"/>
</dbReference>
<feature type="region of interest" description="Disordered" evidence="1">
    <location>
        <begin position="125"/>
        <end position="176"/>
    </location>
</feature>
<organism evidence="2">
    <name type="scientific">viral metagenome</name>
    <dbReference type="NCBI Taxonomy" id="1070528"/>
    <lineage>
        <taxon>unclassified sequences</taxon>
        <taxon>metagenomes</taxon>
        <taxon>organismal metagenomes</taxon>
    </lineage>
</organism>
<evidence type="ECO:0000313" key="2">
    <source>
        <dbReference type="EMBL" id="QHS81561.1"/>
    </source>
</evidence>
<name>A0A6C0AQG1_9ZZZZ</name>
<evidence type="ECO:0000256" key="1">
    <source>
        <dbReference type="SAM" id="MobiDB-lite"/>
    </source>
</evidence>
<feature type="compositionally biased region" description="Basic residues" evidence="1">
    <location>
        <begin position="134"/>
        <end position="168"/>
    </location>
</feature>